<evidence type="ECO:0000256" key="2">
    <source>
        <dbReference type="ARBA" id="ARBA00022517"/>
    </source>
</evidence>
<dbReference type="InterPro" id="IPR011033">
    <property type="entry name" value="PRC_barrel-like_sf"/>
</dbReference>
<dbReference type="Gene3D" id="2.30.30.240">
    <property type="entry name" value="PRC-barrel domain"/>
    <property type="match status" value="1"/>
</dbReference>
<feature type="domain" description="RimM N-terminal" evidence="6">
    <location>
        <begin position="9"/>
        <end position="87"/>
    </location>
</feature>
<dbReference type="InterPro" id="IPR009000">
    <property type="entry name" value="Transl_B-barrel_sf"/>
</dbReference>
<comment type="function">
    <text evidence="5">An accessory protein needed during the final step in the assembly of 30S ribosomal subunit, possibly for assembly of the head region. Essential for efficient processing of 16S rRNA. May be needed both before and after RbfA during the maturation of 16S rRNA. It has affinity for free ribosomal 30S subunits but not for 70S ribosomes.</text>
</comment>
<organism evidence="8 9">
    <name type="scientific">Agaribacillus aureus</name>
    <dbReference type="NCBI Taxonomy" id="3051825"/>
    <lineage>
        <taxon>Bacteria</taxon>
        <taxon>Pseudomonadati</taxon>
        <taxon>Bacteroidota</taxon>
        <taxon>Cytophagia</taxon>
        <taxon>Cytophagales</taxon>
        <taxon>Splendidivirgaceae</taxon>
        <taxon>Agaribacillus</taxon>
    </lineage>
</organism>
<comment type="subunit">
    <text evidence="5">Binds ribosomal protein uS19.</text>
</comment>
<name>A0ABT8LH00_9BACT</name>
<keyword evidence="9" id="KW-1185">Reference proteome</keyword>
<keyword evidence="4 5" id="KW-0143">Chaperone</keyword>
<accession>A0ABT8LH00</accession>
<evidence type="ECO:0000259" key="6">
    <source>
        <dbReference type="Pfam" id="PF01782"/>
    </source>
</evidence>
<gene>
    <name evidence="5 8" type="primary">rimM</name>
    <name evidence="8" type="ORF">QQ020_29785</name>
</gene>
<keyword evidence="1 5" id="KW-0963">Cytoplasm</keyword>
<keyword evidence="2 5" id="KW-0690">Ribosome biogenesis</keyword>
<comment type="subcellular location">
    <subcellularLocation>
        <location evidence="5">Cytoplasm</location>
    </subcellularLocation>
</comment>
<dbReference type="Pfam" id="PF01782">
    <property type="entry name" value="RimM"/>
    <property type="match status" value="1"/>
</dbReference>
<evidence type="ECO:0000256" key="3">
    <source>
        <dbReference type="ARBA" id="ARBA00022552"/>
    </source>
</evidence>
<comment type="domain">
    <text evidence="5">The PRC barrel domain binds ribosomal protein uS19.</text>
</comment>
<evidence type="ECO:0000256" key="4">
    <source>
        <dbReference type="ARBA" id="ARBA00023186"/>
    </source>
</evidence>
<dbReference type="HAMAP" id="MF_00014">
    <property type="entry name" value="Ribosome_mat_RimM"/>
    <property type="match status" value="1"/>
</dbReference>
<protein>
    <recommendedName>
        <fullName evidence="5">Ribosome maturation factor RimM</fullName>
    </recommendedName>
</protein>
<dbReference type="Proteomes" id="UP001172083">
    <property type="component" value="Unassembled WGS sequence"/>
</dbReference>
<reference evidence="8" key="1">
    <citation type="submission" date="2023-06" db="EMBL/GenBank/DDBJ databases">
        <title>Genomic of Agaribacillus aureum.</title>
        <authorList>
            <person name="Wang G."/>
        </authorList>
    </citation>
    <scope>NUCLEOTIDE SEQUENCE</scope>
    <source>
        <strain evidence="8">BMA12</strain>
    </source>
</reference>
<dbReference type="Gene3D" id="2.40.30.60">
    <property type="entry name" value="RimM"/>
    <property type="match status" value="1"/>
</dbReference>
<comment type="caution">
    <text evidence="8">The sequence shown here is derived from an EMBL/GenBank/DDBJ whole genome shotgun (WGS) entry which is preliminary data.</text>
</comment>
<dbReference type="InterPro" id="IPR056792">
    <property type="entry name" value="PRC_RimM"/>
</dbReference>
<dbReference type="SUPFAM" id="SSF50346">
    <property type="entry name" value="PRC-barrel domain"/>
    <property type="match status" value="1"/>
</dbReference>
<proteinExistence type="inferred from homology"/>
<dbReference type="EMBL" id="JAUJEB010000008">
    <property type="protein sequence ID" value="MDN5216296.1"/>
    <property type="molecule type" value="Genomic_DNA"/>
</dbReference>
<evidence type="ECO:0000313" key="9">
    <source>
        <dbReference type="Proteomes" id="UP001172083"/>
    </source>
</evidence>
<dbReference type="PANTHER" id="PTHR33692:SF1">
    <property type="entry name" value="RIBOSOME MATURATION FACTOR RIMM"/>
    <property type="match status" value="1"/>
</dbReference>
<evidence type="ECO:0000259" key="7">
    <source>
        <dbReference type="Pfam" id="PF24986"/>
    </source>
</evidence>
<comment type="similarity">
    <text evidence="5">Belongs to the RimM family.</text>
</comment>
<dbReference type="InterPro" id="IPR011961">
    <property type="entry name" value="RimM"/>
</dbReference>
<dbReference type="InterPro" id="IPR002676">
    <property type="entry name" value="RimM_N"/>
</dbReference>
<dbReference type="NCBIfam" id="TIGR02273">
    <property type="entry name" value="16S_RimM"/>
    <property type="match status" value="1"/>
</dbReference>
<dbReference type="PANTHER" id="PTHR33692">
    <property type="entry name" value="RIBOSOME MATURATION FACTOR RIMM"/>
    <property type="match status" value="1"/>
</dbReference>
<feature type="domain" description="Ribosome maturation factor RimM PRC barrel" evidence="7">
    <location>
        <begin position="102"/>
        <end position="168"/>
    </location>
</feature>
<evidence type="ECO:0000313" key="8">
    <source>
        <dbReference type="EMBL" id="MDN5216296.1"/>
    </source>
</evidence>
<sequence length="175" mass="19754">MDVDQCYQLGHVIKAHGVKGEVGILLDVDVPANYKNLESVFVEINQKLVPFFINSISIKNNKAVVKFEDVEGIEQAEALKGCLLYLPLDLLPELKGNQFYYHEIINFEVIDAKHGKLGPVANVYALPNQDLLTVNYRQNEVLIPIKDEIITAVDRDAREIHVNLPEGLLDVYIQE</sequence>
<evidence type="ECO:0000256" key="1">
    <source>
        <dbReference type="ARBA" id="ARBA00022490"/>
    </source>
</evidence>
<keyword evidence="3 5" id="KW-0698">rRNA processing</keyword>
<dbReference type="SUPFAM" id="SSF50447">
    <property type="entry name" value="Translation proteins"/>
    <property type="match status" value="1"/>
</dbReference>
<dbReference type="InterPro" id="IPR036976">
    <property type="entry name" value="RimM_N_sf"/>
</dbReference>
<dbReference type="RefSeq" id="WP_346761634.1">
    <property type="nucleotide sequence ID" value="NZ_JAUJEB010000008.1"/>
</dbReference>
<evidence type="ECO:0000256" key="5">
    <source>
        <dbReference type="HAMAP-Rule" id="MF_00014"/>
    </source>
</evidence>
<dbReference type="Pfam" id="PF24986">
    <property type="entry name" value="PRC_RimM"/>
    <property type="match status" value="1"/>
</dbReference>